<dbReference type="InterPro" id="IPR008906">
    <property type="entry name" value="HATC_C_dom"/>
</dbReference>
<dbReference type="EMBL" id="CAJOBH010082941">
    <property type="protein sequence ID" value="CAF4525832.1"/>
    <property type="molecule type" value="Genomic_DNA"/>
</dbReference>
<feature type="compositionally biased region" description="Basic residues" evidence="1">
    <location>
        <begin position="111"/>
        <end position="121"/>
    </location>
</feature>
<dbReference type="AlphaFoldDB" id="A0A8S2Y0R2"/>
<evidence type="ECO:0000256" key="1">
    <source>
        <dbReference type="SAM" id="MobiDB-lite"/>
    </source>
</evidence>
<dbReference type="GO" id="GO:0046983">
    <property type="term" value="F:protein dimerization activity"/>
    <property type="evidence" value="ECO:0007669"/>
    <property type="project" value="InterPro"/>
</dbReference>
<proteinExistence type="predicted"/>
<reference evidence="3" key="1">
    <citation type="submission" date="2021-02" db="EMBL/GenBank/DDBJ databases">
        <authorList>
            <person name="Nowell W R."/>
        </authorList>
    </citation>
    <scope>NUCLEOTIDE SEQUENCE</scope>
</reference>
<evidence type="ECO:0000259" key="2">
    <source>
        <dbReference type="Pfam" id="PF05699"/>
    </source>
</evidence>
<feature type="compositionally biased region" description="Acidic residues" evidence="1">
    <location>
        <begin position="171"/>
        <end position="185"/>
    </location>
</feature>
<gene>
    <name evidence="3" type="ORF">BYL167_LOCUS37100</name>
</gene>
<dbReference type="Pfam" id="PF05699">
    <property type="entry name" value="Dimer_Tnp_hAT"/>
    <property type="match status" value="1"/>
</dbReference>
<feature type="non-terminal residue" evidence="3">
    <location>
        <position position="1"/>
    </location>
</feature>
<feature type="compositionally biased region" description="Basic and acidic residues" evidence="1">
    <location>
        <begin position="134"/>
        <end position="144"/>
    </location>
</feature>
<protein>
    <recommendedName>
        <fullName evidence="2">HAT C-terminal dimerisation domain-containing protein</fullName>
    </recommendedName>
</protein>
<dbReference type="SUPFAM" id="SSF53098">
    <property type="entry name" value="Ribonuclease H-like"/>
    <property type="match status" value="1"/>
</dbReference>
<dbReference type="Proteomes" id="UP000681967">
    <property type="component" value="Unassembled WGS sequence"/>
</dbReference>
<feature type="compositionally biased region" description="Acidic residues" evidence="1">
    <location>
        <begin position="145"/>
        <end position="163"/>
    </location>
</feature>
<evidence type="ECO:0000313" key="4">
    <source>
        <dbReference type="Proteomes" id="UP000681967"/>
    </source>
</evidence>
<organism evidence="3 4">
    <name type="scientific">Rotaria magnacalcarata</name>
    <dbReference type="NCBI Taxonomy" id="392030"/>
    <lineage>
        <taxon>Eukaryota</taxon>
        <taxon>Metazoa</taxon>
        <taxon>Spiralia</taxon>
        <taxon>Gnathifera</taxon>
        <taxon>Rotifera</taxon>
        <taxon>Eurotatoria</taxon>
        <taxon>Bdelloidea</taxon>
        <taxon>Philodinida</taxon>
        <taxon>Philodinidae</taxon>
        <taxon>Rotaria</taxon>
    </lineage>
</organism>
<accession>A0A8S2Y0R2</accession>
<evidence type="ECO:0000313" key="3">
    <source>
        <dbReference type="EMBL" id="CAF4525832.1"/>
    </source>
</evidence>
<name>A0A8S2Y0R2_9BILA</name>
<feature type="region of interest" description="Disordered" evidence="1">
    <location>
        <begin position="111"/>
        <end position="193"/>
    </location>
</feature>
<dbReference type="PANTHER" id="PTHR47611">
    <property type="entry name" value="HAT DIMERISATION DOMAIN, C-TERMINAL"/>
    <property type="match status" value="1"/>
</dbReference>
<sequence>SSSNNNNKKRKQIHEHKRANLASKLDDIFDLASSPNKSQDETETKTEFDKYIQDNTKIDKDMNLLIYWKNNESTYPTLAKIAKRILSIPATNTSVERLFSDSGNTITNRRTRLQTSKRKKSTTSTTPMKKRKYSRGEDNDKDVSQEDDDIDVSQEDDDNDLSQEYDKNDEIQDELDNANLEYDDEKENHIYDD</sequence>
<dbReference type="InterPro" id="IPR012337">
    <property type="entry name" value="RNaseH-like_sf"/>
</dbReference>
<comment type="caution">
    <text evidence="3">The sequence shown here is derived from an EMBL/GenBank/DDBJ whole genome shotgun (WGS) entry which is preliminary data.</text>
</comment>
<dbReference type="PANTHER" id="PTHR47611:SF1">
    <property type="entry name" value="CCHC-TYPE DOMAIN-CONTAINING PROTEIN"/>
    <property type="match status" value="1"/>
</dbReference>
<feature type="domain" description="HAT C-terminal dimerisation" evidence="2">
    <location>
        <begin position="47"/>
        <end position="117"/>
    </location>
</feature>